<dbReference type="Gene3D" id="3.10.180.10">
    <property type="entry name" value="2,3-Dihydroxybiphenyl 1,2-Dioxygenase, domain 1"/>
    <property type="match status" value="2"/>
</dbReference>
<comment type="caution">
    <text evidence="2">The sequence shown here is derived from an EMBL/GenBank/DDBJ whole genome shotgun (WGS) entry which is preliminary data.</text>
</comment>
<organism evidence="2 3">
    <name type="scientific">Actinocorallia libanotica</name>
    <dbReference type="NCBI Taxonomy" id="46162"/>
    <lineage>
        <taxon>Bacteria</taxon>
        <taxon>Bacillati</taxon>
        <taxon>Actinomycetota</taxon>
        <taxon>Actinomycetes</taxon>
        <taxon>Streptosporangiales</taxon>
        <taxon>Thermomonosporaceae</taxon>
        <taxon>Actinocorallia</taxon>
    </lineage>
</organism>
<evidence type="ECO:0000313" key="3">
    <source>
        <dbReference type="Proteomes" id="UP001500665"/>
    </source>
</evidence>
<dbReference type="SUPFAM" id="SSF54593">
    <property type="entry name" value="Glyoxalase/Bleomycin resistance protein/Dihydroxybiphenyl dioxygenase"/>
    <property type="match status" value="1"/>
</dbReference>
<dbReference type="InterPro" id="IPR029068">
    <property type="entry name" value="Glyas_Bleomycin-R_OHBP_Dase"/>
</dbReference>
<evidence type="ECO:0000313" key="2">
    <source>
        <dbReference type="EMBL" id="GAA0951246.1"/>
    </source>
</evidence>
<dbReference type="Pfam" id="PF22632">
    <property type="entry name" value="BphC_D1"/>
    <property type="match status" value="1"/>
</dbReference>
<keyword evidence="3" id="KW-1185">Reference proteome</keyword>
<dbReference type="GO" id="GO:0051213">
    <property type="term" value="F:dioxygenase activity"/>
    <property type="evidence" value="ECO:0007669"/>
    <property type="project" value="UniProtKB-KW"/>
</dbReference>
<dbReference type="CDD" id="cd07237">
    <property type="entry name" value="BphC1-RGP6_C_like"/>
    <property type="match status" value="1"/>
</dbReference>
<dbReference type="InterPro" id="IPR037523">
    <property type="entry name" value="VOC_core"/>
</dbReference>
<evidence type="ECO:0000259" key="1">
    <source>
        <dbReference type="PROSITE" id="PS51819"/>
    </source>
</evidence>
<keyword evidence="2" id="KW-0560">Oxidoreductase</keyword>
<feature type="domain" description="VOC" evidence="1">
    <location>
        <begin position="143"/>
        <end position="261"/>
    </location>
</feature>
<reference evidence="2 3" key="1">
    <citation type="journal article" date="2019" name="Int. J. Syst. Evol. Microbiol.">
        <title>The Global Catalogue of Microorganisms (GCM) 10K type strain sequencing project: providing services to taxonomists for standard genome sequencing and annotation.</title>
        <authorList>
            <consortium name="The Broad Institute Genomics Platform"/>
            <consortium name="The Broad Institute Genome Sequencing Center for Infectious Disease"/>
            <person name="Wu L."/>
            <person name="Ma J."/>
        </authorList>
    </citation>
    <scope>NUCLEOTIDE SEQUENCE [LARGE SCALE GENOMIC DNA]</scope>
    <source>
        <strain evidence="2 3">JCM 10696</strain>
    </source>
</reference>
<dbReference type="InterPro" id="IPR004360">
    <property type="entry name" value="Glyas_Fos-R_dOase_dom"/>
</dbReference>
<accession>A0ABN1R388</accession>
<gene>
    <name evidence="2" type="primary">hsaC</name>
    <name evidence="2" type="ORF">GCM10009550_30700</name>
</gene>
<protein>
    <submittedName>
        <fullName evidence="2">Iron-dependent extradiol dioxygenase HsaC</fullName>
    </submittedName>
</protein>
<sequence>MITQLAYLGIASPAFQEWRDYATRLLGAVVAEDGPDGAVRIKVDDAGYRVAVHPAEQDELRYVGWACHNETRLHEYAAELRAKGLELHAGTEAELKERQVAELYWFADPFGNRHELVWGRYSHPNSFFPGRPMRGRFVTGDQGLGHIVLIVPDLARADAFFAGTLGFRLSDRVKSDIFNLRFYHCNGRHHSLAVAEIPGVTGINHLMLEVESFDDLGTAIDLFSADPDREILLSLGRHTNDLMTSVYVQTPSSMQIEYGHGGMTVDDLTWVAGTHDLPSIWGHHRSQAYLDGPPGIFREIGTADANETTEADR</sequence>
<keyword evidence="2" id="KW-0223">Dioxygenase</keyword>
<dbReference type="Proteomes" id="UP001500665">
    <property type="component" value="Unassembled WGS sequence"/>
</dbReference>
<dbReference type="CDD" id="cd07252">
    <property type="entry name" value="BphC1-RGP6_N_like"/>
    <property type="match status" value="1"/>
</dbReference>
<dbReference type="EMBL" id="BAAAHH010000010">
    <property type="protein sequence ID" value="GAA0951246.1"/>
    <property type="molecule type" value="Genomic_DNA"/>
</dbReference>
<dbReference type="RefSeq" id="WP_344241194.1">
    <property type="nucleotide sequence ID" value="NZ_BAAAHH010000010.1"/>
</dbReference>
<name>A0ABN1R388_9ACTN</name>
<dbReference type="PROSITE" id="PS51819">
    <property type="entry name" value="VOC"/>
    <property type="match status" value="2"/>
</dbReference>
<proteinExistence type="predicted"/>
<feature type="domain" description="VOC" evidence="1">
    <location>
        <begin position="4"/>
        <end position="119"/>
    </location>
</feature>
<dbReference type="Pfam" id="PF00903">
    <property type="entry name" value="Glyoxalase"/>
    <property type="match status" value="1"/>
</dbReference>